<evidence type="ECO:0008006" key="3">
    <source>
        <dbReference type="Google" id="ProtNLM"/>
    </source>
</evidence>
<dbReference type="RefSeq" id="WP_066717772.1">
    <property type="nucleotide sequence ID" value="NZ_JBHSLU010000051.1"/>
</dbReference>
<evidence type="ECO:0000313" key="1">
    <source>
        <dbReference type="EMBL" id="MFC5506882.1"/>
    </source>
</evidence>
<keyword evidence="2" id="KW-1185">Reference proteome</keyword>
<comment type="caution">
    <text evidence="1">The sequence shown here is derived from an EMBL/GenBank/DDBJ whole genome shotgun (WGS) entry which is preliminary data.</text>
</comment>
<proteinExistence type="predicted"/>
<dbReference type="InterPro" id="IPR008183">
    <property type="entry name" value="Aldose_1/G6P_1-epimerase"/>
</dbReference>
<dbReference type="SUPFAM" id="SSF74650">
    <property type="entry name" value="Galactose mutarotase-like"/>
    <property type="match status" value="1"/>
</dbReference>
<accession>A0ABW0P5A4</accession>
<protein>
    <recommendedName>
        <fullName evidence="3">Aldose 1-epimerase</fullName>
    </recommendedName>
</protein>
<organism evidence="1 2">
    <name type="scientific">Bosea massiliensis</name>
    <dbReference type="NCBI Taxonomy" id="151419"/>
    <lineage>
        <taxon>Bacteria</taxon>
        <taxon>Pseudomonadati</taxon>
        <taxon>Pseudomonadota</taxon>
        <taxon>Alphaproteobacteria</taxon>
        <taxon>Hyphomicrobiales</taxon>
        <taxon>Boseaceae</taxon>
        <taxon>Bosea</taxon>
    </lineage>
</organism>
<sequence>MLELKAGPLSARIHPEIGGIIAGLEWRGPDGRLHPLLRAPPGLAPSTAAPNKMGSWAMVPFANCAFDSLIDDGEQRIALPDNRLGGGHCIHGFGWQSDWALLDHTAGHTILEHRREAGPDPYRYRVTQDIVLDEAGLTVKLAVTNEADQALPYGLGHHPWFPAAPDTRLRMKARGALLFGGEGYRATGSRGLDAGGPYAEGAVFATGGEVAWSFLGWDGTARIETPSTGLAITLTASESLRCPVVWAPPEADFLCVEPQSHAIGSPSERAAREAAPLTRLSPGETLEGWLRIVPEAL</sequence>
<evidence type="ECO:0000313" key="2">
    <source>
        <dbReference type="Proteomes" id="UP001596060"/>
    </source>
</evidence>
<dbReference type="Gene3D" id="2.70.98.10">
    <property type="match status" value="1"/>
</dbReference>
<dbReference type="Proteomes" id="UP001596060">
    <property type="component" value="Unassembled WGS sequence"/>
</dbReference>
<dbReference type="Pfam" id="PF01263">
    <property type="entry name" value="Aldose_epim"/>
    <property type="match status" value="1"/>
</dbReference>
<dbReference type="EMBL" id="JBHSLU010000051">
    <property type="protein sequence ID" value="MFC5506882.1"/>
    <property type="molecule type" value="Genomic_DNA"/>
</dbReference>
<reference evidence="2" key="1">
    <citation type="journal article" date="2019" name="Int. J. Syst. Evol. Microbiol.">
        <title>The Global Catalogue of Microorganisms (GCM) 10K type strain sequencing project: providing services to taxonomists for standard genome sequencing and annotation.</title>
        <authorList>
            <consortium name="The Broad Institute Genomics Platform"/>
            <consortium name="The Broad Institute Genome Sequencing Center for Infectious Disease"/>
            <person name="Wu L."/>
            <person name="Ma J."/>
        </authorList>
    </citation>
    <scope>NUCLEOTIDE SEQUENCE [LARGE SCALE GENOMIC DNA]</scope>
    <source>
        <strain evidence="2">CCUG 43117</strain>
    </source>
</reference>
<dbReference type="InterPro" id="IPR014718">
    <property type="entry name" value="GH-type_carb-bd"/>
</dbReference>
<dbReference type="InterPro" id="IPR011013">
    <property type="entry name" value="Gal_mutarotase_sf_dom"/>
</dbReference>
<name>A0ABW0P5A4_9HYPH</name>
<gene>
    <name evidence="1" type="ORF">ACFPN9_16655</name>
</gene>